<comment type="caution">
    <text evidence="1">The sequence shown here is derived from an EMBL/GenBank/DDBJ whole genome shotgun (WGS) entry which is preliminary data.</text>
</comment>
<reference evidence="1 2" key="1">
    <citation type="submission" date="2019-08" db="EMBL/GenBank/DDBJ databases">
        <title>Parahaliea maris sp. nov., isolated from the surface seawater.</title>
        <authorList>
            <person name="Liu Y."/>
        </authorList>
    </citation>
    <scope>NUCLEOTIDE SEQUENCE [LARGE SCALE GENOMIC DNA]</scope>
    <source>
        <strain evidence="1 2">HSLHS9</strain>
    </source>
</reference>
<keyword evidence="2" id="KW-1185">Reference proteome</keyword>
<evidence type="ECO:0000313" key="2">
    <source>
        <dbReference type="Proteomes" id="UP000321039"/>
    </source>
</evidence>
<sequence length="124" mass="14066">MMMSDATEQQRPHVIKDARGKRPSFYEAEGLDNLTSMVMVLASELTVLRDRLDASERVAKANGLDLAAGIETLELDEEALRSREAWRQGFFDRLFYLARKEANEAAEAETRESFKQIIDDIAVN</sequence>
<evidence type="ECO:0000313" key="1">
    <source>
        <dbReference type="EMBL" id="TXS91960.1"/>
    </source>
</evidence>
<dbReference type="EMBL" id="VRZA01000005">
    <property type="protein sequence ID" value="TXS91960.1"/>
    <property type="molecule type" value="Genomic_DNA"/>
</dbReference>
<dbReference type="AlphaFoldDB" id="A0A5C8ZWM3"/>
<accession>A0A5C8ZWM3</accession>
<name>A0A5C8ZWM3_9GAMM</name>
<dbReference type="Proteomes" id="UP000321039">
    <property type="component" value="Unassembled WGS sequence"/>
</dbReference>
<organism evidence="1 2">
    <name type="scientific">Parahaliea maris</name>
    <dbReference type="NCBI Taxonomy" id="2716870"/>
    <lineage>
        <taxon>Bacteria</taxon>
        <taxon>Pseudomonadati</taxon>
        <taxon>Pseudomonadota</taxon>
        <taxon>Gammaproteobacteria</taxon>
        <taxon>Cellvibrionales</taxon>
        <taxon>Halieaceae</taxon>
        <taxon>Parahaliea</taxon>
    </lineage>
</organism>
<protein>
    <submittedName>
        <fullName evidence="1">Uncharacterized protein</fullName>
    </submittedName>
</protein>
<dbReference type="RefSeq" id="WP_148069199.1">
    <property type="nucleotide sequence ID" value="NZ_VRZA01000005.1"/>
</dbReference>
<proteinExistence type="predicted"/>
<gene>
    <name evidence="1" type="ORF">FV139_14640</name>
</gene>